<proteinExistence type="predicted"/>
<evidence type="ECO:0000256" key="1">
    <source>
        <dbReference type="SAM" id="MobiDB-lite"/>
    </source>
</evidence>
<dbReference type="OrthoDB" id="2245541at2759"/>
<sequence>MTHSEANRNGLFGMGFPGPEAKEAFSRHPGAYMANQYWPDPRSAQLYSGLNPFLMYGHPFVYPDAYYKPATNSKEYEYNNNTNMPSTAIPQTKSPAPPFLSSEGSSTKQFSSNLEVPQQDLNGRISYPEQTINRYRPPYKRDRQMSSTSNTSTYSKKTKKIDKQNKPHDSINKKNKLPNSYLYDTDEESQASFEDSDPYDGVDILDNKKYKDIRKNHEISKEKPKERKQANKVKFIQSEYPKNDANSVSASGLQAVHVSPKKPIVPETEHSIQKNSGRQMLNSKATLAQGDFFALASSKKVADTSLNSITSENPADYNNNVIKTQGTPLDPRSIYLGVTGTKKAAIKKEKSATQVEKPNDDSEGHCGYDFDRKKSIIIERENRPKGIWEMNPISHVMMFNFEKNSKQKAVKKVPNQSYKGLELSRTESISSGISCLSGTDNITDSEDETAIDQKSYFEYMKENKSNSDLELTNKEMQTSECAFFNNDYPVVDPLLKNKGLSDKQLVKLEV</sequence>
<accession>A0A367JTN9</accession>
<feature type="region of interest" description="Disordered" evidence="1">
    <location>
        <begin position="81"/>
        <end position="180"/>
    </location>
</feature>
<gene>
    <name evidence="2" type="ORF">CU098_007350</name>
</gene>
<feature type="compositionally biased region" description="Polar residues" evidence="1">
    <location>
        <begin position="81"/>
        <end position="94"/>
    </location>
</feature>
<evidence type="ECO:0000313" key="2">
    <source>
        <dbReference type="EMBL" id="RCH93310.1"/>
    </source>
</evidence>
<dbReference type="AlphaFoldDB" id="A0A367JTN9"/>
<evidence type="ECO:0000313" key="3">
    <source>
        <dbReference type="Proteomes" id="UP000253551"/>
    </source>
</evidence>
<comment type="caution">
    <text evidence="2">The sequence shown here is derived from an EMBL/GenBank/DDBJ whole genome shotgun (WGS) entry which is preliminary data.</text>
</comment>
<feature type="compositionally biased region" description="Low complexity" evidence="1">
    <location>
        <begin position="146"/>
        <end position="155"/>
    </location>
</feature>
<reference evidence="2 3" key="1">
    <citation type="journal article" date="2018" name="G3 (Bethesda)">
        <title>Phylogenetic and Phylogenomic Definition of Rhizopus Species.</title>
        <authorList>
            <person name="Gryganskyi A.P."/>
            <person name="Golan J."/>
            <person name="Dolatabadi S."/>
            <person name="Mondo S."/>
            <person name="Robb S."/>
            <person name="Idnurm A."/>
            <person name="Muszewska A."/>
            <person name="Steczkiewicz K."/>
            <person name="Masonjones S."/>
            <person name="Liao H.L."/>
            <person name="Gajdeczka M.T."/>
            <person name="Anike F."/>
            <person name="Vuek A."/>
            <person name="Anishchenko I.M."/>
            <person name="Voigt K."/>
            <person name="de Hoog G.S."/>
            <person name="Smith M.E."/>
            <person name="Heitman J."/>
            <person name="Vilgalys R."/>
            <person name="Stajich J.E."/>
        </authorList>
    </citation>
    <scope>NUCLEOTIDE SEQUENCE [LARGE SCALE GENOMIC DNA]</scope>
    <source>
        <strain evidence="2 3">LSU 92-RS-03</strain>
    </source>
</reference>
<dbReference type="Proteomes" id="UP000253551">
    <property type="component" value="Unassembled WGS sequence"/>
</dbReference>
<protein>
    <submittedName>
        <fullName evidence="2">Uncharacterized protein</fullName>
    </submittedName>
</protein>
<feature type="compositionally biased region" description="Basic and acidic residues" evidence="1">
    <location>
        <begin position="161"/>
        <end position="172"/>
    </location>
</feature>
<organism evidence="2 3">
    <name type="scientific">Rhizopus stolonifer</name>
    <name type="common">Rhizopus nigricans</name>
    <dbReference type="NCBI Taxonomy" id="4846"/>
    <lineage>
        <taxon>Eukaryota</taxon>
        <taxon>Fungi</taxon>
        <taxon>Fungi incertae sedis</taxon>
        <taxon>Mucoromycota</taxon>
        <taxon>Mucoromycotina</taxon>
        <taxon>Mucoromycetes</taxon>
        <taxon>Mucorales</taxon>
        <taxon>Mucorineae</taxon>
        <taxon>Rhizopodaceae</taxon>
        <taxon>Rhizopus</taxon>
    </lineage>
</organism>
<keyword evidence="3" id="KW-1185">Reference proteome</keyword>
<dbReference type="EMBL" id="PJQM01002715">
    <property type="protein sequence ID" value="RCH93310.1"/>
    <property type="molecule type" value="Genomic_DNA"/>
</dbReference>
<feature type="compositionally biased region" description="Polar residues" evidence="1">
    <location>
        <begin position="102"/>
        <end position="121"/>
    </location>
</feature>
<name>A0A367JTN9_RHIST</name>